<evidence type="ECO:0000256" key="5">
    <source>
        <dbReference type="RuleBase" id="RU369086"/>
    </source>
</evidence>
<dbReference type="STRING" id="4072.A0A2G2YL90"/>
<comment type="subcellular location">
    <subcellularLocation>
        <location evidence="1 5">Nucleus</location>
    </subcellularLocation>
</comment>
<evidence type="ECO:0000313" key="7">
    <source>
        <dbReference type="Proteomes" id="UP000222542"/>
    </source>
</evidence>
<dbReference type="GO" id="GO:0006352">
    <property type="term" value="P:DNA-templated transcription initiation"/>
    <property type="evidence" value="ECO:0007669"/>
    <property type="project" value="UniProtKB-UniRule"/>
</dbReference>
<reference evidence="6 7" key="2">
    <citation type="journal article" date="2017" name="Genome Biol.">
        <title>New reference genome sequences of hot pepper reveal the massive evolution of plant disease-resistance genes by retroduplication.</title>
        <authorList>
            <person name="Kim S."/>
            <person name="Park J."/>
            <person name="Yeom S.I."/>
            <person name="Kim Y.M."/>
            <person name="Seo E."/>
            <person name="Kim K.T."/>
            <person name="Kim M.S."/>
            <person name="Lee J.M."/>
            <person name="Cheong K."/>
            <person name="Shin H.S."/>
            <person name="Kim S.B."/>
            <person name="Han K."/>
            <person name="Lee J."/>
            <person name="Park M."/>
            <person name="Lee H.A."/>
            <person name="Lee H.Y."/>
            <person name="Lee Y."/>
            <person name="Oh S."/>
            <person name="Lee J.H."/>
            <person name="Choi E."/>
            <person name="Choi E."/>
            <person name="Lee S.E."/>
            <person name="Jeon J."/>
            <person name="Kim H."/>
            <person name="Choi G."/>
            <person name="Song H."/>
            <person name="Lee J."/>
            <person name="Lee S.C."/>
            <person name="Kwon J.K."/>
            <person name="Lee H.Y."/>
            <person name="Koo N."/>
            <person name="Hong Y."/>
            <person name="Kim R.W."/>
            <person name="Kang W.H."/>
            <person name="Huh J.H."/>
            <person name="Kang B.C."/>
            <person name="Yang T.J."/>
            <person name="Lee Y.H."/>
            <person name="Bennetzen J.L."/>
            <person name="Choi D."/>
        </authorList>
    </citation>
    <scope>NUCLEOTIDE SEQUENCE [LARGE SCALE GENOMIC DNA]</scope>
    <source>
        <strain evidence="7">cv. CM334</strain>
    </source>
</reference>
<dbReference type="PANTHER" id="PTHR12709:SF5">
    <property type="entry name" value="DNA-DIRECTED RNA POLYMERASE I SUBUNIT RPA43"/>
    <property type="match status" value="1"/>
</dbReference>
<dbReference type="InterPro" id="IPR045113">
    <property type="entry name" value="Rpb7-like"/>
</dbReference>
<dbReference type="PANTHER" id="PTHR12709">
    <property type="entry name" value="DNA-DIRECTED RNA POLYMERASE II, III"/>
    <property type="match status" value="1"/>
</dbReference>
<name>A0A2G2YL90_CAPAN</name>
<keyword evidence="4 5" id="KW-0539">Nucleus</keyword>
<keyword evidence="7" id="KW-1185">Reference proteome</keyword>
<protein>
    <recommendedName>
        <fullName evidence="5">DNA-directed RNA polymerase subunit</fullName>
    </recommendedName>
</protein>
<evidence type="ECO:0000256" key="1">
    <source>
        <dbReference type="ARBA" id="ARBA00004123"/>
    </source>
</evidence>
<keyword evidence="3 5" id="KW-0804">Transcription</keyword>
<dbReference type="GO" id="GO:0006362">
    <property type="term" value="P:transcription elongation by RNA polymerase I"/>
    <property type="evidence" value="ECO:0000318"/>
    <property type="project" value="GO_Central"/>
</dbReference>
<dbReference type="Gramene" id="PHT70465">
    <property type="protein sequence ID" value="PHT70465"/>
    <property type="gene ID" value="T459_25569"/>
</dbReference>
<evidence type="ECO:0000256" key="3">
    <source>
        <dbReference type="ARBA" id="ARBA00023163"/>
    </source>
</evidence>
<dbReference type="GO" id="GO:0005736">
    <property type="term" value="C:RNA polymerase I complex"/>
    <property type="evidence" value="ECO:0000318"/>
    <property type="project" value="GO_Central"/>
</dbReference>
<dbReference type="InterPro" id="IPR036898">
    <property type="entry name" value="RNA_pol_Rpb7-like_N_sf"/>
</dbReference>
<evidence type="ECO:0000256" key="2">
    <source>
        <dbReference type="ARBA" id="ARBA00022478"/>
    </source>
</evidence>
<reference evidence="6 7" key="1">
    <citation type="journal article" date="2014" name="Nat. Genet.">
        <title>Genome sequence of the hot pepper provides insights into the evolution of pungency in Capsicum species.</title>
        <authorList>
            <person name="Kim S."/>
            <person name="Park M."/>
            <person name="Yeom S.I."/>
            <person name="Kim Y.M."/>
            <person name="Lee J.M."/>
            <person name="Lee H.A."/>
            <person name="Seo E."/>
            <person name="Choi J."/>
            <person name="Cheong K."/>
            <person name="Kim K.T."/>
            <person name="Jung K."/>
            <person name="Lee G.W."/>
            <person name="Oh S.K."/>
            <person name="Bae C."/>
            <person name="Kim S.B."/>
            <person name="Lee H.Y."/>
            <person name="Kim S.Y."/>
            <person name="Kim M.S."/>
            <person name="Kang B.C."/>
            <person name="Jo Y.D."/>
            <person name="Yang H.B."/>
            <person name="Jeong H.J."/>
            <person name="Kang W.H."/>
            <person name="Kwon J.K."/>
            <person name="Shin C."/>
            <person name="Lim J.Y."/>
            <person name="Park J.H."/>
            <person name="Huh J.H."/>
            <person name="Kim J.S."/>
            <person name="Kim B.D."/>
            <person name="Cohen O."/>
            <person name="Paran I."/>
            <person name="Suh M.C."/>
            <person name="Lee S.B."/>
            <person name="Kim Y.K."/>
            <person name="Shin Y."/>
            <person name="Noh S.J."/>
            <person name="Park J."/>
            <person name="Seo Y.S."/>
            <person name="Kwon S.Y."/>
            <person name="Kim H.A."/>
            <person name="Park J.M."/>
            <person name="Kim H.J."/>
            <person name="Choi S.B."/>
            <person name="Bosland P.W."/>
            <person name="Reeves G."/>
            <person name="Jo S.H."/>
            <person name="Lee B.W."/>
            <person name="Cho H.T."/>
            <person name="Choi H.S."/>
            <person name="Lee M.S."/>
            <person name="Yu Y."/>
            <person name="Do Choi Y."/>
            <person name="Park B.S."/>
            <person name="van Deynze A."/>
            <person name="Ashrafi H."/>
            <person name="Hill T."/>
            <person name="Kim W.T."/>
            <person name="Pai H.S."/>
            <person name="Ahn H.K."/>
            <person name="Yeam I."/>
            <person name="Giovannoni J.J."/>
            <person name="Rose J.K."/>
            <person name="Sorensen I."/>
            <person name="Lee S.J."/>
            <person name="Kim R.W."/>
            <person name="Choi I.Y."/>
            <person name="Choi B.S."/>
            <person name="Lim J.S."/>
            <person name="Lee Y.H."/>
            <person name="Choi D."/>
        </authorList>
    </citation>
    <scope>NUCLEOTIDE SEQUENCE [LARGE SCALE GENOMIC DNA]</scope>
    <source>
        <strain evidence="7">cv. CM334</strain>
    </source>
</reference>
<gene>
    <name evidence="6" type="ORF">T459_25569</name>
</gene>
<keyword evidence="2 5" id="KW-0240">DNA-directed RNA polymerase</keyword>
<dbReference type="EMBL" id="AYRZ02000010">
    <property type="protein sequence ID" value="PHT70465.1"/>
    <property type="molecule type" value="Genomic_DNA"/>
</dbReference>
<evidence type="ECO:0000256" key="4">
    <source>
        <dbReference type="ARBA" id="ARBA00023242"/>
    </source>
</evidence>
<accession>A0A2G2YL90</accession>
<comment type="caution">
    <text evidence="6">The sequence shown here is derived from an EMBL/GenBank/DDBJ whole genome shotgun (WGS) entry which is preliminary data.</text>
</comment>
<dbReference type="Gene3D" id="3.30.1490.120">
    <property type="entry name" value="RNA polymerase Rpb7-like, N-terminal domain"/>
    <property type="match status" value="1"/>
</dbReference>
<dbReference type="Proteomes" id="UP000222542">
    <property type="component" value="Unassembled WGS sequence"/>
</dbReference>
<dbReference type="AlphaFoldDB" id="A0A2G2YL90"/>
<evidence type="ECO:0000313" key="6">
    <source>
        <dbReference type="EMBL" id="PHT70465.1"/>
    </source>
</evidence>
<sequence length="165" mass="18928">MEAQKECCANMVVYLHPSKAKKVESSVYCQLSSLLFKFNESLDGVVLTYEPKFSSNLAKILPGIHPYFGMRFEAKLLLFHPKPDMLLEGEVVKVFNQQSIHIIVLGFSSAVIADEVIREDFKYKIKHGTEVLSADLTRNTGSKWELLYDSQSRILMKRYYLYVGH</sequence>
<proteinExistence type="predicted"/>
<organism evidence="6 7">
    <name type="scientific">Capsicum annuum</name>
    <name type="common">Capsicum pepper</name>
    <dbReference type="NCBI Taxonomy" id="4072"/>
    <lineage>
        <taxon>Eukaryota</taxon>
        <taxon>Viridiplantae</taxon>
        <taxon>Streptophyta</taxon>
        <taxon>Embryophyta</taxon>
        <taxon>Tracheophyta</taxon>
        <taxon>Spermatophyta</taxon>
        <taxon>Magnoliopsida</taxon>
        <taxon>eudicotyledons</taxon>
        <taxon>Gunneridae</taxon>
        <taxon>Pentapetalae</taxon>
        <taxon>asterids</taxon>
        <taxon>lamiids</taxon>
        <taxon>Solanales</taxon>
        <taxon>Solanaceae</taxon>
        <taxon>Solanoideae</taxon>
        <taxon>Capsiceae</taxon>
        <taxon>Capsicum</taxon>
    </lineage>
</organism>
<comment type="function">
    <text evidence="5">DNA-dependent RNA polymerase which catalyzes the transcription of DNA into RNA using the four ribonucleoside triphosphates as substrates.</text>
</comment>